<keyword evidence="3" id="KW-0238">DNA-binding</keyword>
<dbReference type="Proteomes" id="UP000035680">
    <property type="component" value="Unassembled WGS sequence"/>
</dbReference>
<evidence type="ECO:0000313" key="9">
    <source>
        <dbReference type="Proteomes" id="UP000035680"/>
    </source>
</evidence>
<feature type="region of interest" description="Disordered" evidence="7">
    <location>
        <begin position="1"/>
        <end position="84"/>
    </location>
</feature>
<evidence type="ECO:0000256" key="3">
    <source>
        <dbReference type="ARBA" id="ARBA00023125"/>
    </source>
</evidence>
<dbReference type="SMART" id="SM00353">
    <property type="entry name" value="HLH"/>
    <property type="match status" value="1"/>
</dbReference>
<dbReference type="InterPro" id="IPR011598">
    <property type="entry name" value="bHLH_dom"/>
</dbReference>
<feature type="domain" description="BHLH" evidence="8">
    <location>
        <begin position="85"/>
        <end position="136"/>
    </location>
</feature>
<sequence>MQVLNIHEPLPSNEKCYNEEKESSKISDCINQINDFEDDENSSQGNSRSHSVRSGSGGNGSSTPNTPSGNGSNESNEVTLSDRRMRREIANCNERRRMQSINDGFQSLRALLPRKYGEKMSKASILQQTAELIHNLQAEKDRLAQENETLIQTNANICKKKEQDEISHEAQLYKELELIKKSHHQKVVEYEQRLQEILTMYRDEQKLRQFFEQEYLANRKLQDSQLARIQLLQEKIPGILENNRIQNGQQLISQLTVTSCANSTPMDINPSIQNHIPQHNNLINYPPQNGNFRNAIFNNIDIHQLNQINLQTNNNNPIHNSPSNSLSQIGLKLSLSDVNMISQNQLTAIPGTQSLSLQNGTSVTSSRETSHAGSHQNLYAILEAIRQIEKNKMSVSSSSSTQNSSKSDVLVR</sequence>
<dbReference type="WBParaSite" id="SVE_0514700.1">
    <property type="protein sequence ID" value="SVE_0514700.1"/>
    <property type="gene ID" value="SVE_0514700"/>
</dbReference>
<comment type="subcellular location">
    <subcellularLocation>
        <location evidence="1">Nucleus</location>
    </subcellularLocation>
</comment>
<dbReference type="AlphaFoldDB" id="A0A0K0F8J8"/>
<keyword evidence="4" id="KW-0804">Transcription</keyword>
<dbReference type="GO" id="GO:0000978">
    <property type="term" value="F:RNA polymerase II cis-regulatory region sequence-specific DNA binding"/>
    <property type="evidence" value="ECO:0007669"/>
    <property type="project" value="TreeGrafter"/>
</dbReference>
<feature type="compositionally biased region" description="Low complexity" evidence="7">
    <location>
        <begin position="61"/>
        <end position="73"/>
    </location>
</feature>
<accession>A0A0K0F8J8</accession>
<dbReference type="PANTHER" id="PTHR15741:SF27">
    <property type="entry name" value="TRANSCRIPTION FACTOR AP-4"/>
    <property type="match status" value="1"/>
</dbReference>
<dbReference type="PANTHER" id="PTHR15741">
    <property type="entry name" value="BASIC HELIX-LOOP-HELIX ZIP TRANSCRIPTION FACTOR"/>
    <property type="match status" value="1"/>
</dbReference>
<evidence type="ECO:0000256" key="5">
    <source>
        <dbReference type="ARBA" id="ARBA00023242"/>
    </source>
</evidence>
<evidence type="ECO:0000256" key="6">
    <source>
        <dbReference type="SAM" id="Coils"/>
    </source>
</evidence>
<keyword evidence="6" id="KW-0175">Coiled coil</keyword>
<feature type="region of interest" description="Disordered" evidence="7">
    <location>
        <begin position="393"/>
        <end position="412"/>
    </location>
</feature>
<feature type="coiled-coil region" evidence="6">
    <location>
        <begin position="126"/>
        <end position="193"/>
    </location>
</feature>
<evidence type="ECO:0000256" key="7">
    <source>
        <dbReference type="SAM" id="MobiDB-lite"/>
    </source>
</evidence>
<reference evidence="9" key="1">
    <citation type="submission" date="2014-07" db="EMBL/GenBank/DDBJ databases">
        <authorList>
            <person name="Martin A.A"/>
            <person name="De Silva N."/>
        </authorList>
    </citation>
    <scope>NUCLEOTIDE SEQUENCE</scope>
</reference>
<dbReference type="PROSITE" id="PS50888">
    <property type="entry name" value="BHLH"/>
    <property type="match status" value="1"/>
</dbReference>
<dbReference type="Pfam" id="PF00010">
    <property type="entry name" value="HLH"/>
    <property type="match status" value="1"/>
</dbReference>
<organism evidence="9 10">
    <name type="scientific">Strongyloides venezuelensis</name>
    <name type="common">Threadworm</name>
    <dbReference type="NCBI Taxonomy" id="75913"/>
    <lineage>
        <taxon>Eukaryota</taxon>
        <taxon>Metazoa</taxon>
        <taxon>Ecdysozoa</taxon>
        <taxon>Nematoda</taxon>
        <taxon>Chromadorea</taxon>
        <taxon>Rhabditida</taxon>
        <taxon>Tylenchina</taxon>
        <taxon>Panagrolaimomorpha</taxon>
        <taxon>Strongyloidoidea</taxon>
        <taxon>Strongyloididae</taxon>
        <taxon>Strongyloides</taxon>
    </lineage>
</organism>
<feature type="compositionally biased region" description="Low complexity" evidence="7">
    <location>
        <begin position="45"/>
        <end position="54"/>
    </location>
</feature>
<evidence type="ECO:0000256" key="1">
    <source>
        <dbReference type="ARBA" id="ARBA00004123"/>
    </source>
</evidence>
<evidence type="ECO:0000259" key="8">
    <source>
        <dbReference type="PROSITE" id="PS50888"/>
    </source>
</evidence>
<feature type="compositionally biased region" description="Basic and acidic residues" evidence="7">
    <location>
        <begin position="16"/>
        <end position="25"/>
    </location>
</feature>
<evidence type="ECO:0000313" key="10">
    <source>
        <dbReference type="WBParaSite" id="SVE_0514700.1"/>
    </source>
</evidence>
<dbReference type="SUPFAM" id="SSF47459">
    <property type="entry name" value="HLH, helix-loop-helix DNA-binding domain"/>
    <property type="match status" value="1"/>
</dbReference>
<reference evidence="10" key="2">
    <citation type="submission" date="2015-08" db="UniProtKB">
        <authorList>
            <consortium name="WormBaseParasite"/>
        </authorList>
    </citation>
    <scope>IDENTIFICATION</scope>
</reference>
<keyword evidence="2" id="KW-0805">Transcription regulation</keyword>
<protein>
    <submittedName>
        <fullName evidence="10">Transcription factor AP-4 (inferred by orthology to a human protein)</fullName>
    </submittedName>
</protein>
<dbReference type="STRING" id="75913.A0A0K0F8J8"/>
<feature type="compositionally biased region" description="Low complexity" evidence="7">
    <location>
        <begin position="394"/>
        <end position="412"/>
    </location>
</feature>
<name>A0A0K0F8J8_STRVS</name>
<dbReference type="GO" id="GO:0005634">
    <property type="term" value="C:nucleus"/>
    <property type="evidence" value="ECO:0007669"/>
    <property type="project" value="UniProtKB-SubCell"/>
</dbReference>
<dbReference type="GO" id="GO:0000981">
    <property type="term" value="F:DNA-binding transcription factor activity, RNA polymerase II-specific"/>
    <property type="evidence" value="ECO:0007669"/>
    <property type="project" value="TreeGrafter"/>
</dbReference>
<dbReference type="GO" id="GO:0046983">
    <property type="term" value="F:protein dimerization activity"/>
    <property type="evidence" value="ECO:0007669"/>
    <property type="project" value="InterPro"/>
</dbReference>
<evidence type="ECO:0000256" key="4">
    <source>
        <dbReference type="ARBA" id="ARBA00023163"/>
    </source>
</evidence>
<dbReference type="CDD" id="cd11419">
    <property type="entry name" value="bHLHzip_TFAP4"/>
    <property type="match status" value="1"/>
</dbReference>
<proteinExistence type="predicted"/>
<keyword evidence="9" id="KW-1185">Reference proteome</keyword>
<evidence type="ECO:0000256" key="2">
    <source>
        <dbReference type="ARBA" id="ARBA00023015"/>
    </source>
</evidence>
<dbReference type="InterPro" id="IPR036638">
    <property type="entry name" value="HLH_DNA-bd_sf"/>
</dbReference>
<dbReference type="InterPro" id="IPR052207">
    <property type="entry name" value="Max-like/E-box_TFs"/>
</dbReference>
<feature type="region of interest" description="Disordered" evidence="7">
    <location>
        <begin position="355"/>
        <end position="375"/>
    </location>
</feature>
<keyword evidence="5" id="KW-0539">Nucleus</keyword>
<dbReference type="Gene3D" id="4.10.280.10">
    <property type="entry name" value="Helix-loop-helix DNA-binding domain"/>
    <property type="match status" value="1"/>
</dbReference>